<dbReference type="InterPro" id="IPR052178">
    <property type="entry name" value="Sec_Metab_Biosynth_SDR"/>
</dbReference>
<comment type="similarity">
    <text evidence="1">Belongs to the short-chain dehydrogenases/reductases (SDR) family.</text>
</comment>
<keyword evidence="3" id="KW-0560">Oxidoreductase</keyword>
<dbReference type="PANTHER" id="PTHR43618:SF8">
    <property type="entry name" value="7ALPHA-HYDROXYSTEROID DEHYDROGENASE"/>
    <property type="match status" value="1"/>
</dbReference>
<dbReference type="InterPro" id="IPR020904">
    <property type="entry name" value="Sc_DH/Rdtase_CS"/>
</dbReference>
<dbReference type="PANTHER" id="PTHR43618">
    <property type="entry name" value="7-ALPHA-HYDROXYSTEROID DEHYDROGENASE"/>
    <property type="match status" value="1"/>
</dbReference>
<dbReference type="Proteomes" id="UP000655037">
    <property type="component" value="Unassembled WGS sequence"/>
</dbReference>
<evidence type="ECO:0000256" key="1">
    <source>
        <dbReference type="ARBA" id="ARBA00006484"/>
    </source>
</evidence>
<dbReference type="RefSeq" id="WP_156538685.1">
    <property type="nucleotide sequence ID" value="NZ_JACXXJ020000005.1"/>
</dbReference>
<evidence type="ECO:0000256" key="3">
    <source>
        <dbReference type="ARBA" id="ARBA00023002"/>
    </source>
</evidence>
<accession>A0AAE2UYU4</accession>
<dbReference type="SMART" id="SM00822">
    <property type="entry name" value="PKS_KR"/>
    <property type="match status" value="1"/>
</dbReference>
<dbReference type="Pfam" id="PF13561">
    <property type="entry name" value="adh_short_C2"/>
    <property type="match status" value="1"/>
</dbReference>
<protein>
    <submittedName>
        <fullName evidence="5">SDR family oxidoreductase</fullName>
    </submittedName>
</protein>
<gene>
    <name evidence="5" type="ORF">IEI95_026000</name>
</gene>
<evidence type="ECO:0000259" key="4">
    <source>
        <dbReference type="SMART" id="SM00822"/>
    </source>
</evidence>
<dbReference type="PRINTS" id="PR00080">
    <property type="entry name" value="SDRFAMILY"/>
</dbReference>
<keyword evidence="2" id="KW-0521">NADP</keyword>
<dbReference type="AlphaFoldDB" id="A0AAE2UYU4"/>
<evidence type="ECO:0000313" key="5">
    <source>
        <dbReference type="EMBL" id="MBF2717664.1"/>
    </source>
</evidence>
<dbReference type="PRINTS" id="PR00081">
    <property type="entry name" value="GDHRDH"/>
</dbReference>
<dbReference type="GO" id="GO:0016491">
    <property type="term" value="F:oxidoreductase activity"/>
    <property type="evidence" value="ECO:0007669"/>
    <property type="project" value="UniProtKB-KW"/>
</dbReference>
<dbReference type="PROSITE" id="PS00061">
    <property type="entry name" value="ADH_SHORT"/>
    <property type="match status" value="1"/>
</dbReference>
<dbReference type="InterPro" id="IPR002347">
    <property type="entry name" value="SDR_fam"/>
</dbReference>
<proteinExistence type="inferred from homology"/>
<sequence>MSKLAIVSGGGSGIGAAIADKLVMIGYRVLIVGRRASALEKTKEAIGNSIDSLVSDVSDPEQVSELAKYVEKNYGGVDALINNAGGNFELLTPSATTDLEGIAANWIGNFKVNVLTTVLLTEALSPLLRERGRVVLTSSIAAFRGSGTGSYAAAKSALHPYVYDLAKRLGSRRITVNAIAPGYVAETEFFGDRLSSARRQQLQAETLTSDVTHPKQVASLIGWLSTDDAAQVTGQILQINGGAQLGR</sequence>
<dbReference type="EMBL" id="JACXXJ020000005">
    <property type="protein sequence ID" value="MBF2717664.1"/>
    <property type="molecule type" value="Genomic_DNA"/>
</dbReference>
<reference evidence="5" key="1">
    <citation type="submission" date="2020-11" db="EMBL/GenBank/DDBJ databases">
        <title>Agrobacterium vitis strain K377 genome.</title>
        <authorList>
            <person name="Xi H."/>
        </authorList>
    </citation>
    <scope>NUCLEOTIDE SEQUENCE</scope>
    <source>
        <strain evidence="5">K377</strain>
    </source>
</reference>
<comment type="caution">
    <text evidence="5">The sequence shown here is derived from an EMBL/GenBank/DDBJ whole genome shotgun (WGS) entry which is preliminary data.</text>
</comment>
<dbReference type="InterPro" id="IPR036291">
    <property type="entry name" value="NAD(P)-bd_dom_sf"/>
</dbReference>
<dbReference type="Gene3D" id="3.40.50.720">
    <property type="entry name" value="NAD(P)-binding Rossmann-like Domain"/>
    <property type="match status" value="1"/>
</dbReference>
<feature type="domain" description="Ketoreductase" evidence="4">
    <location>
        <begin position="3"/>
        <end position="187"/>
    </location>
</feature>
<dbReference type="InterPro" id="IPR057326">
    <property type="entry name" value="KR_dom"/>
</dbReference>
<dbReference type="CDD" id="cd05233">
    <property type="entry name" value="SDR_c"/>
    <property type="match status" value="1"/>
</dbReference>
<evidence type="ECO:0000313" key="6">
    <source>
        <dbReference type="Proteomes" id="UP000655037"/>
    </source>
</evidence>
<evidence type="ECO:0000256" key="2">
    <source>
        <dbReference type="ARBA" id="ARBA00022857"/>
    </source>
</evidence>
<organism evidence="5 6">
    <name type="scientific">Agrobacterium vitis</name>
    <name type="common">Rhizobium vitis</name>
    <dbReference type="NCBI Taxonomy" id="373"/>
    <lineage>
        <taxon>Bacteria</taxon>
        <taxon>Pseudomonadati</taxon>
        <taxon>Pseudomonadota</taxon>
        <taxon>Alphaproteobacteria</taxon>
        <taxon>Hyphomicrobiales</taxon>
        <taxon>Rhizobiaceae</taxon>
        <taxon>Rhizobium/Agrobacterium group</taxon>
        <taxon>Agrobacterium</taxon>
    </lineage>
</organism>
<dbReference type="SUPFAM" id="SSF51735">
    <property type="entry name" value="NAD(P)-binding Rossmann-fold domains"/>
    <property type="match status" value="1"/>
</dbReference>
<name>A0AAE2UYU4_AGRVI</name>